<dbReference type="Gene3D" id="3.40.190.170">
    <property type="entry name" value="Bacterial extracellular solute-binding protein, family 7"/>
    <property type="match status" value="1"/>
</dbReference>
<evidence type="ECO:0000313" key="5">
    <source>
        <dbReference type="EMBL" id="QTD44639.1"/>
    </source>
</evidence>
<dbReference type="NCBIfam" id="NF037995">
    <property type="entry name" value="TRAP_S1"/>
    <property type="match status" value="1"/>
</dbReference>
<feature type="signal peptide" evidence="4">
    <location>
        <begin position="1"/>
        <end position="28"/>
    </location>
</feature>
<accession>A0A975CI67</accession>
<evidence type="ECO:0000256" key="2">
    <source>
        <dbReference type="ARBA" id="ARBA00022448"/>
    </source>
</evidence>
<dbReference type="EMBL" id="CP071796">
    <property type="protein sequence ID" value="QTD44639.1"/>
    <property type="molecule type" value="Genomic_DNA"/>
</dbReference>
<dbReference type="PROSITE" id="PS51318">
    <property type="entry name" value="TAT"/>
    <property type="match status" value="1"/>
</dbReference>
<dbReference type="Proteomes" id="UP000663903">
    <property type="component" value="Chromosome"/>
</dbReference>
<comment type="similarity">
    <text evidence="1">Belongs to the bacterial solute-binding protein 7 family.</text>
</comment>
<dbReference type="PANTHER" id="PTHR33376:SF7">
    <property type="entry name" value="C4-DICARBOXYLATE-BINDING PROTEIN DCTB"/>
    <property type="match status" value="1"/>
</dbReference>
<protein>
    <submittedName>
        <fullName evidence="5">TRAP transporter substrate-binding protein DctP</fullName>
    </submittedName>
</protein>
<dbReference type="GO" id="GO:0030288">
    <property type="term" value="C:outer membrane-bounded periplasmic space"/>
    <property type="evidence" value="ECO:0007669"/>
    <property type="project" value="InterPro"/>
</dbReference>
<name>A0A975CI67_9BURK</name>
<keyword evidence="3 4" id="KW-0732">Signal</keyword>
<dbReference type="InterPro" id="IPR018389">
    <property type="entry name" value="DctP_fam"/>
</dbReference>
<sequence length="347" mass="38270">MMGITRKQFLKSTAAATLAMTALRNANAAGKTVRIATVTGADIPEGRAVQWLVPELEKASDGALKVEYLPSAGGGKLNDAKGSMYANLVEANGVDLVIGNSTQCASVMDLKPLKIWDMPFLFSNYKEVDTVLDGPIGEQAYGDIEKKGLKGLMYMENGFRNVCNDVRPINTPDDFKGLIIRTIPGSIASKVFEAMGAQTLGAPFPQVYSMLKEKKINAAECPFGAILDQKWHEVTRYLTVINYVYSPNAVTVSLKFWNTLAPKEQKILVEQLARARTVQRDINRKLQSEAAEQLRVKGMQVNTVSNEQIRRFENRLNKISASIAQEVGLSLWIDVNKTLNGVREKKL</sequence>
<dbReference type="InterPro" id="IPR038404">
    <property type="entry name" value="TRAP_DctP_sf"/>
</dbReference>
<evidence type="ECO:0000313" key="6">
    <source>
        <dbReference type="Proteomes" id="UP000663903"/>
    </source>
</evidence>
<dbReference type="RefSeq" id="WP_208008203.1">
    <property type="nucleotide sequence ID" value="NZ_CP071796.1"/>
</dbReference>
<dbReference type="InterPro" id="IPR004682">
    <property type="entry name" value="TRAP_DctP"/>
</dbReference>
<keyword evidence="2" id="KW-0813">Transport</keyword>
<keyword evidence="6" id="KW-1185">Reference proteome</keyword>
<gene>
    <name evidence="5" type="primary">dctP</name>
    <name evidence="5" type="ORF">J1M35_16330</name>
</gene>
<organism evidence="5 6">
    <name type="scientific">Ottowia testudinis</name>
    <dbReference type="NCBI Taxonomy" id="2816950"/>
    <lineage>
        <taxon>Bacteria</taxon>
        <taxon>Pseudomonadati</taxon>
        <taxon>Pseudomonadota</taxon>
        <taxon>Betaproteobacteria</taxon>
        <taxon>Burkholderiales</taxon>
        <taxon>Comamonadaceae</taxon>
        <taxon>Ottowia</taxon>
    </lineage>
</organism>
<evidence type="ECO:0000256" key="3">
    <source>
        <dbReference type="ARBA" id="ARBA00022729"/>
    </source>
</evidence>
<evidence type="ECO:0000256" key="1">
    <source>
        <dbReference type="ARBA" id="ARBA00009023"/>
    </source>
</evidence>
<dbReference type="InterPro" id="IPR006311">
    <property type="entry name" value="TAT_signal"/>
</dbReference>
<proteinExistence type="inferred from homology"/>
<dbReference type="GO" id="GO:0055085">
    <property type="term" value="P:transmembrane transport"/>
    <property type="evidence" value="ECO:0007669"/>
    <property type="project" value="InterPro"/>
</dbReference>
<dbReference type="PIRSF" id="PIRSF006470">
    <property type="entry name" value="DctB"/>
    <property type="match status" value="1"/>
</dbReference>
<dbReference type="PANTHER" id="PTHR33376">
    <property type="match status" value="1"/>
</dbReference>
<dbReference type="AlphaFoldDB" id="A0A975CI67"/>
<dbReference type="KEGG" id="otd:J1M35_16330"/>
<dbReference type="Pfam" id="PF03480">
    <property type="entry name" value="DctP"/>
    <property type="match status" value="1"/>
</dbReference>
<reference evidence="5" key="1">
    <citation type="submission" date="2021-03" db="EMBL/GenBank/DDBJ databases">
        <title>Ottowia sp. 27C isolated from the cloaca of a Giant Asian pond turtle (Heosemys grandis).</title>
        <authorList>
            <person name="Spergser J."/>
            <person name="Busse H.-J."/>
        </authorList>
    </citation>
    <scope>NUCLEOTIDE SEQUENCE</scope>
    <source>
        <strain evidence="5">27C</strain>
    </source>
</reference>
<feature type="chain" id="PRO_5036894634" evidence="4">
    <location>
        <begin position="29"/>
        <end position="347"/>
    </location>
</feature>
<evidence type="ECO:0000256" key="4">
    <source>
        <dbReference type="SAM" id="SignalP"/>
    </source>
</evidence>